<name>A0AAE0CKV2_9ROSI</name>
<gene>
    <name evidence="2" type="ORF">Ddye_014705</name>
</gene>
<organism evidence="2 3">
    <name type="scientific">Dipteronia dyeriana</name>
    <dbReference type="NCBI Taxonomy" id="168575"/>
    <lineage>
        <taxon>Eukaryota</taxon>
        <taxon>Viridiplantae</taxon>
        <taxon>Streptophyta</taxon>
        <taxon>Embryophyta</taxon>
        <taxon>Tracheophyta</taxon>
        <taxon>Spermatophyta</taxon>
        <taxon>Magnoliopsida</taxon>
        <taxon>eudicotyledons</taxon>
        <taxon>Gunneridae</taxon>
        <taxon>Pentapetalae</taxon>
        <taxon>rosids</taxon>
        <taxon>malvids</taxon>
        <taxon>Sapindales</taxon>
        <taxon>Sapindaceae</taxon>
        <taxon>Hippocastanoideae</taxon>
        <taxon>Acereae</taxon>
        <taxon>Dipteronia</taxon>
    </lineage>
</organism>
<feature type="compositionally biased region" description="Basic and acidic residues" evidence="1">
    <location>
        <begin position="113"/>
        <end position="132"/>
    </location>
</feature>
<protein>
    <recommendedName>
        <fullName evidence="4">OVATE domain-containing protein</fullName>
    </recommendedName>
</protein>
<evidence type="ECO:0000256" key="1">
    <source>
        <dbReference type="SAM" id="MobiDB-lite"/>
    </source>
</evidence>
<dbReference type="Proteomes" id="UP001280121">
    <property type="component" value="Unassembled WGS sequence"/>
</dbReference>
<comment type="caution">
    <text evidence="2">The sequence shown here is derived from an EMBL/GenBank/DDBJ whole genome shotgun (WGS) entry which is preliminary data.</text>
</comment>
<reference evidence="2" key="1">
    <citation type="journal article" date="2023" name="Plant J.">
        <title>Genome sequences and population genomics provide insights into the demographic history, inbreeding, and mutation load of two 'living fossil' tree species of Dipteronia.</title>
        <authorList>
            <person name="Feng Y."/>
            <person name="Comes H.P."/>
            <person name="Chen J."/>
            <person name="Zhu S."/>
            <person name="Lu R."/>
            <person name="Zhang X."/>
            <person name="Li P."/>
            <person name="Qiu J."/>
            <person name="Olsen K.M."/>
            <person name="Qiu Y."/>
        </authorList>
    </citation>
    <scope>NUCLEOTIDE SEQUENCE</scope>
    <source>
        <strain evidence="2">KIB01</strain>
    </source>
</reference>
<feature type="region of interest" description="Disordered" evidence="1">
    <location>
        <begin position="72"/>
        <end position="132"/>
    </location>
</feature>
<evidence type="ECO:0000313" key="2">
    <source>
        <dbReference type="EMBL" id="KAK2654849.1"/>
    </source>
</evidence>
<keyword evidence="3" id="KW-1185">Reference proteome</keyword>
<dbReference type="AlphaFoldDB" id="A0AAE0CKV2"/>
<dbReference type="PANTHER" id="PTHR35461:SF1">
    <property type="entry name" value="LOW PROTEIN: ATP-DEPENDENT RNA HELICASE-LIKE PROTEIN"/>
    <property type="match status" value="1"/>
</dbReference>
<accession>A0AAE0CKV2</accession>
<evidence type="ECO:0000313" key="3">
    <source>
        <dbReference type="Proteomes" id="UP001280121"/>
    </source>
</evidence>
<sequence length="221" mass="25538">MLLRESIGKTKNFFQKTLLNLKSVFFGGYQKLPKPLLLNPFSCTTIGKTKNHQTDLFYDEFCNEWECDHEEARKKKKKKKNSMIIASKEPMNEEDASSGKSLMNSKESPLMNKQEEGSNKEEKKRVSFRLDKKGDQYRSHAGKAEGYALAQKMQQLDMMDAGDVEHVLDVEEALHYYSRLKSPVYLDIVDRFFVDMYSEFSVPQPSASINNSKRRLGSIRL</sequence>
<dbReference type="PANTHER" id="PTHR35461">
    <property type="entry name" value="BNAANNG14610D PROTEIN"/>
    <property type="match status" value="1"/>
</dbReference>
<proteinExistence type="predicted"/>
<evidence type="ECO:0008006" key="4">
    <source>
        <dbReference type="Google" id="ProtNLM"/>
    </source>
</evidence>
<feature type="compositionally biased region" description="Polar residues" evidence="1">
    <location>
        <begin position="98"/>
        <end position="107"/>
    </location>
</feature>
<dbReference type="EMBL" id="JANJYI010000004">
    <property type="protein sequence ID" value="KAK2654849.1"/>
    <property type="molecule type" value="Genomic_DNA"/>
</dbReference>